<keyword evidence="2" id="KW-0805">Transcription regulation</keyword>
<dbReference type="InterPro" id="IPR051054">
    <property type="entry name" value="SorC_transcr_regulators"/>
</dbReference>
<dbReference type="STRING" id="1121387.GCA_000429885_01881"/>
<dbReference type="Pfam" id="PF04198">
    <property type="entry name" value="Sugar-bind"/>
    <property type="match status" value="1"/>
</dbReference>
<dbReference type="InterPro" id="IPR007324">
    <property type="entry name" value="Sugar-bd_dom_put"/>
</dbReference>
<dbReference type="Gene3D" id="1.10.10.10">
    <property type="entry name" value="Winged helix-like DNA-binding domain superfamily/Winged helix DNA-binding domain"/>
    <property type="match status" value="1"/>
</dbReference>
<reference evidence="6 7" key="1">
    <citation type="submission" date="2017-06" db="EMBL/GenBank/DDBJ databases">
        <authorList>
            <consortium name="Pathogen Informatics"/>
        </authorList>
    </citation>
    <scope>NUCLEOTIDE SEQUENCE [LARGE SCALE GENOMIC DNA]</scope>
    <source>
        <strain evidence="6 7">NCTC13039</strain>
    </source>
</reference>
<dbReference type="AlphaFoldDB" id="A0A239VJV0"/>
<dbReference type="SUPFAM" id="SSF100950">
    <property type="entry name" value="NagB/RpiA/CoA transferase-like"/>
    <property type="match status" value="1"/>
</dbReference>
<evidence type="ECO:0000256" key="1">
    <source>
        <dbReference type="ARBA" id="ARBA00010466"/>
    </source>
</evidence>
<dbReference type="PANTHER" id="PTHR34294:SF1">
    <property type="entry name" value="TRANSCRIPTIONAL REGULATOR LSRR"/>
    <property type="match status" value="1"/>
</dbReference>
<evidence type="ECO:0000256" key="2">
    <source>
        <dbReference type="ARBA" id="ARBA00023015"/>
    </source>
</evidence>
<organism evidence="6 7">
    <name type="scientific">Dermatophilus congolensis</name>
    <dbReference type="NCBI Taxonomy" id="1863"/>
    <lineage>
        <taxon>Bacteria</taxon>
        <taxon>Bacillati</taxon>
        <taxon>Actinomycetota</taxon>
        <taxon>Actinomycetes</taxon>
        <taxon>Micrococcales</taxon>
        <taxon>Dermatophilaceae</taxon>
        <taxon>Dermatophilus</taxon>
    </lineage>
</organism>
<dbReference type="InterPro" id="IPR037171">
    <property type="entry name" value="NagB/RpiA_transferase-like"/>
</dbReference>
<keyword evidence="4" id="KW-0804">Transcription</keyword>
<feature type="domain" description="Sugar-binding" evidence="5">
    <location>
        <begin position="90"/>
        <end position="342"/>
    </location>
</feature>
<keyword evidence="7" id="KW-1185">Reference proteome</keyword>
<dbReference type="Gene3D" id="3.40.50.1360">
    <property type="match status" value="1"/>
</dbReference>
<dbReference type="GO" id="GO:0003677">
    <property type="term" value="F:DNA binding"/>
    <property type="evidence" value="ECO:0007669"/>
    <property type="project" value="UniProtKB-KW"/>
</dbReference>
<proteinExistence type="inferred from homology"/>
<name>A0A239VJV0_9MICO</name>
<dbReference type="PANTHER" id="PTHR34294">
    <property type="entry name" value="TRANSCRIPTIONAL REGULATOR-RELATED"/>
    <property type="match status" value="1"/>
</dbReference>
<evidence type="ECO:0000256" key="3">
    <source>
        <dbReference type="ARBA" id="ARBA00023125"/>
    </source>
</evidence>
<accession>A0A239VJV0</accession>
<dbReference type="Proteomes" id="UP000242637">
    <property type="component" value="Chromosome 1"/>
</dbReference>
<dbReference type="EMBL" id="LT906453">
    <property type="protein sequence ID" value="SNV22033.1"/>
    <property type="molecule type" value="Genomic_DNA"/>
</dbReference>
<dbReference type="GO" id="GO:0030246">
    <property type="term" value="F:carbohydrate binding"/>
    <property type="evidence" value="ECO:0007669"/>
    <property type="project" value="InterPro"/>
</dbReference>
<sequence>MYVLTCVFLNALALPNAPHLHTGAQNRWVESIAEHREHIQLLLSVSRWYYEDQLSQSTIAARIGYSRSSVSRLLTQARQRGIVRFDISHPVERHMALESALVERFGLRSARVTDSAAEADPGPARAGAEVLVEAVQRATVLAVSAGTTVSEVAYELPTMSLRDLHVVQMIGALSRANPLVDSPDVTRRIAERLGGDYRQMPAPLIVGTPRLARELKKEESVANALALASHADVALVGIGAMDETGSSGPIFNGWISHAESRRLLAMGAVGHVSGHHFDAQGHPVVTDLYERVLSVPLGRLRSVRTVIGVAAGEGKTAAIRGALLGGYINVFVTDAATAHRVLRQG</sequence>
<dbReference type="InterPro" id="IPR036388">
    <property type="entry name" value="WH-like_DNA-bd_sf"/>
</dbReference>
<protein>
    <submittedName>
        <fullName evidence="6">Transcriptional regulator lsrR</fullName>
    </submittedName>
</protein>
<gene>
    <name evidence="6" type="primary">lsrR</name>
    <name evidence="6" type="ORF">SAMEA4475696_01428</name>
</gene>
<dbReference type="KEGG" id="dco:SAMEA4475696_1428"/>
<evidence type="ECO:0000256" key="4">
    <source>
        <dbReference type="ARBA" id="ARBA00023163"/>
    </source>
</evidence>
<keyword evidence="3" id="KW-0238">DNA-binding</keyword>
<comment type="similarity">
    <text evidence="1">Belongs to the SorC transcriptional regulatory family.</text>
</comment>
<evidence type="ECO:0000313" key="6">
    <source>
        <dbReference type="EMBL" id="SNV22033.1"/>
    </source>
</evidence>
<evidence type="ECO:0000313" key="7">
    <source>
        <dbReference type="Proteomes" id="UP000242637"/>
    </source>
</evidence>
<evidence type="ECO:0000259" key="5">
    <source>
        <dbReference type="Pfam" id="PF04198"/>
    </source>
</evidence>